<sequence>MMAETESENGDKIWKKFLSNHFKMFILFIIAGSIAFVFAVRVFLWFVAEAQLINLVPEILGEWTIGYCITFILYLIFWELIFVGIPVVIFIAAVYFLWWKKLPDDERKEYKDGNLFSGSKNHRKDAGGMITFIINIFFLIKIYLDDNWNLAFKDWKLDYLVNSYIWALIWVLVIFGIPILIGGSWWISREMKKKP</sequence>
<evidence type="ECO:0000313" key="2">
    <source>
        <dbReference type="EMBL" id="GAG55566.1"/>
    </source>
</evidence>
<keyword evidence="1" id="KW-0472">Membrane</keyword>
<protein>
    <submittedName>
        <fullName evidence="2">Uncharacterized protein</fullName>
    </submittedName>
</protein>
<name>X1A5T6_9ZZZZ</name>
<organism evidence="2">
    <name type="scientific">marine sediment metagenome</name>
    <dbReference type="NCBI Taxonomy" id="412755"/>
    <lineage>
        <taxon>unclassified sequences</taxon>
        <taxon>metagenomes</taxon>
        <taxon>ecological metagenomes</taxon>
    </lineage>
</organism>
<proteinExistence type="predicted"/>
<feature type="transmembrane region" description="Helical" evidence="1">
    <location>
        <begin position="71"/>
        <end position="98"/>
    </location>
</feature>
<keyword evidence="1" id="KW-0812">Transmembrane</keyword>
<dbReference type="AlphaFoldDB" id="X1A5T6"/>
<comment type="caution">
    <text evidence="2">The sequence shown here is derived from an EMBL/GenBank/DDBJ whole genome shotgun (WGS) entry which is preliminary data.</text>
</comment>
<keyword evidence="1" id="KW-1133">Transmembrane helix</keyword>
<gene>
    <name evidence="2" type="ORF">S01H4_16574</name>
</gene>
<feature type="transmembrane region" description="Helical" evidence="1">
    <location>
        <begin position="25"/>
        <end position="48"/>
    </location>
</feature>
<dbReference type="EMBL" id="BART01007271">
    <property type="protein sequence ID" value="GAG55566.1"/>
    <property type="molecule type" value="Genomic_DNA"/>
</dbReference>
<accession>X1A5T6</accession>
<feature type="transmembrane region" description="Helical" evidence="1">
    <location>
        <begin position="126"/>
        <end position="144"/>
    </location>
</feature>
<evidence type="ECO:0000256" key="1">
    <source>
        <dbReference type="SAM" id="Phobius"/>
    </source>
</evidence>
<feature type="transmembrane region" description="Helical" evidence="1">
    <location>
        <begin position="164"/>
        <end position="187"/>
    </location>
</feature>
<reference evidence="2" key="1">
    <citation type="journal article" date="2014" name="Front. Microbiol.">
        <title>High frequency of phylogenetically diverse reductive dehalogenase-homologous genes in deep subseafloor sedimentary metagenomes.</title>
        <authorList>
            <person name="Kawai M."/>
            <person name="Futagami T."/>
            <person name="Toyoda A."/>
            <person name="Takaki Y."/>
            <person name="Nishi S."/>
            <person name="Hori S."/>
            <person name="Arai W."/>
            <person name="Tsubouchi T."/>
            <person name="Morono Y."/>
            <person name="Uchiyama I."/>
            <person name="Ito T."/>
            <person name="Fujiyama A."/>
            <person name="Inagaki F."/>
            <person name="Takami H."/>
        </authorList>
    </citation>
    <scope>NUCLEOTIDE SEQUENCE</scope>
    <source>
        <strain evidence="2">Expedition CK06-06</strain>
    </source>
</reference>